<dbReference type="AlphaFoldDB" id="A0A1G8KGA8"/>
<keyword evidence="3 6" id="KW-0812">Transmembrane</keyword>
<dbReference type="InterPro" id="IPR001851">
    <property type="entry name" value="ABC_transp_permease"/>
</dbReference>
<comment type="subcellular location">
    <subcellularLocation>
        <location evidence="1">Cell membrane</location>
        <topology evidence="1">Multi-pass membrane protein</topology>
    </subcellularLocation>
</comment>
<name>A0A1G8KGA8_9BACI</name>
<feature type="transmembrane region" description="Helical" evidence="6">
    <location>
        <begin position="79"/>
        <end position="102"/>
    </location>
</feature>
<dbReference type="GO" id="GO:0005886">
    <property type="term" value="C:plasma membrane"/>
    <property type="evidence" value="ECO:0007669"/>
    <property type="project" value="UniProtKB-SubCell"/>
</dbReference>
<dbReference type="GO" id="GO:0015658">
    <property type="term" value="F:branched-chain amino acid transmembrane transporter activity"/>
    <property type="evidence" value="ECO:0007669"/>
    <property type="project" value="InterPro"/>
</dbReference>
<evidence type="ECO:0000256" key="2">
    <source>
        <dbReference type="ARBA" id="ARBA00022475"/>
    </source>
</evidence>
<dbReference type="CDD" id="cd06581">
    <property type="entry name" value="TM_PBP1_LivM_like"/>
    <property type="match status" value="1"/>
</dbReference>
<gene>
    <name evidence="7" type="ORF">SAMN04488123_10287</name>
</gene>
<feature type="transmembrane region" description="Helical" evidence="6">
    <location>
        <begin position="208"/>
        <end position="230"/>
    </location>
</feature>
<keyword evidence="8" id="KW-1185">Reference proteome</keyword>
<dbReference type="Pfam" id="PF02653">
    <property type="entry name" value="BPD_transp_2"/>
    <property type="match status" value="1"/>
</dbReference>
<dbReference type="EMBL" id="FNEN01000002">
    <property type="protein sequence ID" value="SDI42459.1"/>
    <property type="molecule type" value="Genomic_DNA"/>
</dbReference>
<feature type="transmembrane region" description="Helical" evidence="6">
    <location>
        <begin position="7"/>
        <end position="25"/>
    </location>
</feature>
<dbReference type="Proteomes" id="UP000198853">
    <property type="component" value="Unassembled WGS sequence"/>
</dbReference>
<evidence type="ECO:0000256" key="1">
    <source>
        <dbReference type="ARBA" id="ARBA00004651"/>
    </source>
</evidence>
<evidence type="ECO:0000313" key="7">
    <source>
        <dbReference type="EMBL" id="SDI42459.1"/>
    </source>
</evidence>
<protein>
    <submittedName>
        <fullName evidence="7">Amino acid/amide ABC transporter membrane protein 2, HAAT family</fullName>
    </submittedName>
</protein>
<feature type="transmembrane region" description="Helical" evidence="6">
    <location>
        <begin position="158"/>
        <end position="177"/>
    </location>
</feature>
<feature type="transmembrane region" description="Helical" evidence="6">
    <location>
        <begin position="54"/>
        <end position="73"/>
    </location>
</feature>
<feature type="transmembrane region" description="Helical" evidence="6">
    <location>
        <begin position="282"/>
        <end position="305"/>
    </location>
</feature>
<feature type="transmembrane region" description="Helical" evidence="6">
    <location>
        <begin position="31"/>
        <end position="49"/>
    </location>
</feature>
<feature type="transmembrane region" description="Helical" evidence="6">
    <location>
        <begin position="242"/>
        <end position="270"/>
    </location>
</feature>
<dbReference type="PANTHER" id="PTHR30482:SF17">
    <property type="entry name" value="ABC TRANSPORTER ATP-BINDING PROTEIN"/>
    <property type="match status" value="1"/>
</dbReference>
<keyword evidence="5 6" id="KW-0472">Membrane</keyword>
<dbReference type="PANTHER" id="PTHR30482">
    <property type="entry name" value="HIGH-AFFINITY BRANCHED-CHAIN AMINO ACID TRANSPORT SYSTEM PERMEASE"/>
    <property type="match status" value="1"/>
</dbReference>
<evidence type="ECO:0000256" key="3">
    <source>
        <dbReference type="ARBA" id="ARBA00022692"/>
    </source>
</evidence>
<evidence type="ECO:0000256" key="5">
    <source>
        <dbReference type="ARBA" id="ARBA00023136"/>
    </source>
</evidence>
<accession>A0A1G8KGA8</accession>
<keyword evidence="4 6" id="KW-1133">Transmembrane helix</keyword>
<organism evidence="7 8">
    <name type="scientific">Natribacillus halophilus</name>
    <dbReference type="NCBI Taxonomy" id="549003"/>
    <lineage>
        <taxon>Bacteria</taxon>
        <taxon>Bacillati</taxon>
        <taxon>Bacillota</taxon>
        <taxon>Bacilli</taxon>
        <taxon>Bacillales</taxon>
        <taxon>Bacillaceae</taxon>
        <taxon>Natribacillus</taxon>
    </lineage>
</organism>
<sequence>MNQISKWIIYTIVALFLLAVPFIMSEFFTTMMVRVLYFSLMAVAFAFLASQIGLVSLAIPAFLGLSGYTIAILETREIMFFPYSAMAAIVVVLFVSAVFGIFANRSKGIYFIMLTLILGQIIWAVARQWASVTNGVNGLIGISTPDAMQFNVFGANVGFYYVILFTFVLIVWAVLALTRSSFGMKLKGIRESESRMIMLGYRVSRLKWVAFVISSLVAGIAGVFFVYFVGVMHPSAIDLDSSAMVLIAGIFGGVYSIIGAVLGMSIVQTLEVVLNAYTQRYLIIIGIMFLLVVIYAPKGLMGLIYKNKYMKSLYDKWYKGRKDS</sequence>
<dbReference type="InterPro" id="IPR043428">
    <property type="entry name" value="LivM-like"/>
</dbReference>
<evidence type="ECO:0000256" key="6">
    <source>
        <dbReference type="SAM" id="Phobius"/>
    </source>
</evidence>
<proteinExistence type="predicted"/>
<evidence type="ECO:0000313" key="8">
    <source>
        <dbReference type="Proteomes" id="UP000198853"/>
    </source>
</evidence>
<keyword evidence="2" id="KW-1003">Cell membrane</keyword>
<feature type="transmembrane region" description="Helical" evidence="6">
    <location>
        <begin position="109"/>
        <end position="126"/>
    </location>
</feature>
<reference evidence="7 8" key="1">
    <citation type="submission" date="2016-10" db="EMBL/GenBank/DDBJ databases">
        <authorList>
            <person name="de Groot N.N."/>
        </authorList>
    </citation>
    <scope>NUCLEOTIDE SEQUENCE [LARGE SCALE GENOMIC DNA]</scope>
    <source>
        <strain evidence="7 8">DSM 21771</strain>
    </source>
</reference>
<dbReference type="OrthoDB" id="9789927at2"/>
<dbReference type="RefSeq" id="WP_090396012.1">
    <property type="nucleotide sequence ID" value="NZ_FNEN01000002.1"/>
</dbReference>
<evidence type="ECO:0000256" key="4">
    <source>
        <dbReference type="ARBA" id="ARBA00022989"/>
    </source>
</evidence>